<name>A0A344A2G9_9HEMI</name>
<feature type="transmembrane region" description="Helical" evidence="14">
    <location>
        <begin position="282"/>
        <end position="305"/>
    </location>
</feature>
<keyword evidence="11 14" id="KW-0472">Membrane</keyword>
<proteinExistence type="inferred from homology"/>
<organism evidence="15">
    <name type="scientific">Lanthanaphalara mira</name>
    <dbReference type="NCBI Taxonomy" id="2218050"/>
    <lineage>
        <taxon>Eukaryota</taxon>
        <taxon>Metazoa</taxon>
        <taxon>Ecdysozoa</taxon>
        <taxon>Arthropoda</taxon>
        <taxon>Hexapoda</taxon>
        <taxon>Insecta</taxon>
        <taxon>Pterygota</taxon>
        <taxon>Neoptera</taxon>
        <taxon>Paraneoptera</taxon>
        <taxon>Hemiptera</taxon>
        <taxon>Sternorrhyncha</taxon>
        <taxon>Psylloidea</taxon>
        <taxon>Aphalaridae</taxon>
        <taxon>Lanthanaphalara</taxon>
    </lineage>
</organism>
<feature type="transmembrane region" description="Helical" evidence="14">
    <location>
        <begin position="6"/>
        <end position="23"/>
    </location>
</feature>
<keyword evidence="12" id="KW-0520">NAD</keyword>
<keyword evidence="6 12" id="KW-0812">Transmembrane</keyword>
<feature type="transmembrane region" description="Helical" evidence="14">
    <location>
        <begin position="220"/>
        <end position="244"/>
    </location>
</feature>
<protein>
    <recommendedName>
        <fullName evidence="4 13">NADH-ubiquinone oxidoreductase chain 1</fullName>
        <ecNumber evidence="13">7.1.1.2</ecNumber>
    </recommendedName>
</protein>
<dbReference type="AlphaFoldDB" id="A0A344A2G9"/>
<dbReference type="GO" id="GO:0008137">
    <property type="term" value="F:NADH dehydrogenase (ubiquinone) activity"/>
    <property type="evidence" value="ECO:0007669"/>
    <property type="project" value="UniProtKB-EC"/>
</dbReference>
<keyword evidence="10 13" id="KW-0496">Mitochondrion</keyword>
<keyword evidence="7" id="KW-0999">Mitochondrion inner membrane</keyword>
<dbReference type="PANTHER" id="PTHR11432">
    <property type="entry name" value="NADH DEHYDROGENASE SUBUNIT 1"/>
    <property type="match status" value="1"/>
</dbReference>
<dbReference type="PANTHER" id="PTHR11432:SF3">
    <property type="entry name" value="NADH-UBIQUINONE OXIDOREDUCTASE CHAIN 1"/>
    <property type="match status" value="1"/>
</dbReference>
<keyword evidence="8 14" id="KW-1133">Transmembrane helix</keyword>
<evidence type="ECO:0000256" key="8">
    <source>
        <dbReference type="ARBA" id="ARBA00022989"/>
    </source>
</evidence>
<evidence type="ECO:0000256" key="13">
    <source>
        <dbReference type="RuleBase" id="RU000473"/>
    </source>
</evidence>
<evidence type="ECO:0000256" key="4">
    <source>
        <dbReference type="ARBA" id="ARBA00021009"/>
    </source>
</evidence>
<keyword evidence="9 13" id="KW-0830">Ubiquinone</keyword>
<dbReference type="PROSITE" id="PS00668">
    <property type="entry name" value="COMPLEX1_ND1_2"/>
    <property type="match status" value="1"/>
</dbReference>
<feature type="transmembrane region" description="Helical" evidence="14">
    <location>
        <begin position="98"/>
        <end position="114"/>
    </location>
</feature>
<evidence type="ECO:0000256" key="3">
    <source>
        <dbReference type="ARBA" id="ARBA00010535"/>
    </source>
</evidence>
<evidence type="ECO:0000256" key="14">
    <source>
        <dbReference type="SAM" id="Phobius"/>
    </source>
</evidence>
<evidence type="ECO:0000256" key="9">
    <source>
        <dbReference type="ARBA" id="ARBA00023075"/>
    </source>
</evidence>
<feature type="transmembrane region" description="Helical" evidence="14">
    <location>
        <begin position="144"/>
        <end position="166"/>
    </location>
</feature>
<comment type="catalytic activity">
    <reaction evidence="13">
        <text>a ubiquinone + NADH + 5 H(+)(in) = a ubiquinol + NAD(+) + 4 H(+)(out)</text>
        <dbReference type="Rhea" id="RHEA:29091"/>
        <dbReference type="Rhea" id="RHEA-COMP:9565"/>
        <dbReference type="Rhea" id="RHEA-COMP:9566"/>
        <dbReference type="ChEBI" id="CHEBI:15378"/>
        <dbReference type="ChEBI" id="CHEBI:16389"/>
        <dbReference type="ChEBI" id="CHEBI:17976"/>
        <dbReference type="ChEBI" id="CHEBI:57540"/>
        <dbReference type="ChEBI" id="CHEBI:57945"/>
        <dbReference type="EC" id="7.1.1.2"/>
    </reaction>
</comment>
<comment type="subcellular location">
    <subcellularLocation>
        <location evidence="2 12">Mitochondrion inner membrane</location>
        <topology evidence="2 12">Multi-pass membrane protein</topology>
    </subcellularLocation>
</comment>
<evidence type="ECO:0000256" key="12">
    <source>
        <dbReference type="RuleBase" id="RU000471"/>
    </source>
</evidence>
<sequence>MLLLVFFIMSIFSLISVAFVTLLERKILSYIQLRKGPNKVGILGIFQPFSDALKLFSKEHNIILKSNYYIFWLSPGVALFLSLIIWGVFPYFYGELSWYYSILFMFVILSLNVYPMMISGWSSNSCYSILGCIRSIAQSISYEVSFFLMIFCFIFLSFSMNIYMYWIMQYKVVSMFYFFPIFVMLFISFLAELNRTPFDFSEGESELVSGFNVEYGGSGFALIFLSEYLSIIFVSFFVSFMFFGGGVVSLILYLEMGIFVSLIIIIRASLPRYRYDKLMNLCWKSYLMVVLNMILFYSSLIFIMLN</sequence>
<comment type="similarity">
    <text evidence="3 12">Belongs to the complex I subunit 1 family.</text>
</comment>
<dbReference type="PROSITE" id="PS00667">
    <property type="entry name" value="COMPLEX1_ND1_1"/>
    <property type="match status" value="1"/>
</dbReference>
<geneLocation type="mitochondrion" evidence="15"/>
<evidence type="ECO:0000256" key="11">
    <source>
        <dbReference type="ARBA" id="ARBA00023136"/>
    </source>
</evidence>
<comment type="function">
    <text evidence="1">Core subunit of the mitochondrial membrane respiratory chain NADH dehydrogenase (Complex I) that is believed to belong to the minimal assembly required for catalysis. Complex I functions in the transfer of electrons from NADH to the respiratory chain. The immediate electron acceptor for the enzyme is believed to be ubiquinone.</text>
</comment>
<evidence type="ECO:0000256" key="6">
    <source>
        <dbReference type="ARBA" id="ARBA00022692"/>
    </source>
</evidence>
<reference evidence="15" key="1">
    <citation type="submission" date="2018-02" db="EMBL/GenBank/DDBJ databases">
        <title>Resolving the psyllid tree of life: Phylogenomic analysis of the superfamily Psylloidea (Hemiptera).</title>
        <authorList>
            <person name="Percy D.M."/>
            <person name="Sveinsson S."/>
            <person name="Lemmon A.R."/>
            <person name="Lemmon E.M."/>
            <person name="Ouvrard D."/>
            <person name="Burckhardt D."/>
        </authorList>
    </citation>
    <scope>NUCLEOTIDE SEQUENCE</scope>
    <source>
        <strain evidence="15">DP1.idba.126_circ</strain>
    </source>
</reference>
<dbReference type="HAMAP" id="MF_01350">
    <property type="entry name" value="NDH1_NuoH"/>
    <property type="match status" value="1"/>
</dbReference>
<feature type="transmembrane region" description="Helical" evidence="14">
    <location>
        <begin position="68"/>
        <end position="92"/>
    </location>
</feature>
<keyword evidence="5" id="KW-0813">Transport</keyword>
<evidence type="ECO:0000313" key="15">
    <source>
        <dbReference type="EMBL" id="AWU48960.1"/>
    </source>
</evidence>
<dbReference type="Pfam" id="PF00146">
    <property type="entry name" value="NADHdh"/>
    <property type="match status" value="1"/>
</dbReference>
<dbReference type="InterPro" id="IPR018086">
    <property type="entry name" value="NADH_UbQ_OxRdtase_su1_CS"/>
</dbReference>
<evidence type="ECO:0000256" key="10">
    <source>
        <dbReference type="ARBA" id="ARBA00023128"/>
    </source>
</evidence>
<feature type="transmembrane region" description="Helical" evidence="14">
    <location>
        <begin position="172"/>
        <end position="191"/>
    </location>
</feature>
<feature type="transmembrane region" description="Helical" evidence="14">
    <location>
        <begin position="250"/>
        <end position="270"/>
    </location>
</feature>
<gene>
    <name evidence="15" type="primary">nad1</name>
</gene>
<dbReference type="GO" id="GO:0005743">
    <property type="term" value="C:mitochondrial inner membrane"/>
    <property type="evidence" value="ECO:0007669"/>
    <property type="project" value="UniProtKB-SubCell"/>
</dbReference>
<dbReference type="EMBL" id="MG989228">
    <property type="protein sequence ID" value="AWU48960.1"/>
    <property type="molecule type" value="Genomic_DNA"/>
</dbReference>
<dbReference type="InterPro" id="IPR001694">
    <property type="entry name" value="NADH_UbQ_OxRdtase_su1/FPO"/>
</dbReference>
<dbReference type="GO" id="GO:0009060">
    <property type="term" value="P:aerobic respiration"/>
    <property type="evidence" value="ECO:0007669"/>
    <property type="project" value="TreeGrafter"/>
</dbReference>
<evidence type="ECO:0000256" key="1">
    <source>
        <dbReference type="ARBA" id="ARBA00003257"/>
    </source>
</evidence>
<dbReference type="GO" id="GO:0003954">
    <property type="term" value="F:NADH dehydrogenase activity"/>
    <property type="evidence" value="ECO:0007669"/>
    <property type="project" value="TreeGrafter"/>
</dbReference>
<evidence type="ECO:0000256" key="5">
    <source>
        <dbReference type="ARBA" id="ARBA00022448"/>
    </source>
</evidence>
<accession>A0A344A2G9</accession>
<evidence type="ECO:0000256" key="7">
    <source>
        <dbReference type="ARBA" id="ARBA00022792"/>
    </source>
</evidence>
<dbReference type="EC" id="7.1.1.2" evidence="13"/>
<evidence type="ECO:0000256" key="2">
    <source>
        <dbReference type="ARBA" id="ARBA00004448"/>
    </source>
</evidence>